<dbReference type="Proteomes" id="UP001255856">
    <property type="component" value="Unassembled WGS sequence"/>
</dbReference>
<evidence type="ECO:0000256" key="1">
    <source>
        <dbReference type="SAM" id="Phobius"/>
    </source>
</evidence>
<name>A0AAD9IGU4_PROWI</name>
<dbReference type="InterPro" id="IPR029454">
    <property type="entry name" value="ODR-4-like"/>
</dbReference>
<comment type="caution">
    <text evidence="2">The sequence shown here is derived from an EMBL/GenBank/DDBJ whole genome shotgun (WGS) entry which is preliminary data.</text>
</comment>
<dbReference type="EMBL" id="JASFZW010000007">
    <property type="protein sequence ID" value="KAK2077323.1"/>
    <property type="molecule type" value="Genomic_DNA"/>
</dbReference>
<organism evidence="2 3">
    <name type="scientific">Prototheca wickerhamii</name>
    <dbReference type="NCBI Taxonomy" id="3111"/>
    <lineage>
        <taxon>Eukaryota</taxon>
        <taxon>Viridiplantae</taxon>
        <taxon>Chlorophyta</taxon>
        <taxon>core chlorophytes</taxon>
        <taxon>Trebouxiophyceae</taxon>
        <taxon>Chlorellales</taxon>
        <taxon>Chlorellaceae</taxon>
        <taxon>Prototheca</taxon>
    </lineage>
</organism>
<evidence type="ECO:0000313" key="3">
    <source>
        <dbReference type="Proteomes" id="UP001255856"/>
    </source>
</evidence>
<protein>
    <submittedName>
        <fullName evidence="2">Uncharacterized protein</fullName>
    </submittedName>
</protein>
<keyword evidence="3" id="KW-1185">Reference proteome</keyword>
<accession>A0AAD9IGU4</accession>
<evidence type="ECO:0000313" key="2">
    <source>
        <dbReference type="EMBL" id="KAK2077323.1"/>
    </source>
</evidence>
<sequence>MVTFETRYLLDVPICTEEQPEYKPSRKAVLSSVTAALEASILGTPTGQLLPPDAAIGESLPPADAYEIKPGKTETPGERAPALPLVSLFGPSVAASAAPRTRLQGLLTSRACVSRREPVRAARDAIAADVRAGVGARLSPAYAAPGPDGETPPEEAAPLGLARRVFLRLPGSPLTVYETLSFRESPSQGLARLQEVLGSAFVVETLKFDGPMERRYFHPRGVRRQSPNQAQLAIIVYLVIVACGLFVYYWNFVRK</sequence>
<keyword evidence="1" id="KW-0472">Membrane</keyword>
<keyword evidence="1" id="KW-1133">Transmembrane helix</keyword>
<proteinExistence type="predicted"/>
<feature type="transmembrane region" description="Helical" evidence="1">
    <location>
        <begin position="230"/>
        <end position="250"/>
    </location>
</feature>
<dbReference type="Pfam" id="PF14778">
    <property type="entry name" value="ODR4-like"/>
    <property type="match status" value="1"/>
</dbReference>
<reference evidence="2" key="1">
    <citation type="submission" date="2021-01" db="EMBL/GenBank/DDBJ databases">
        <authorList>
            <person name="Eckstrom K.M.E."/>
        </authorList>
    </citation>
    <scope>NUCLEOTIDE SEQUENCE</scope>
    <source>
        <strain evidence="2">UVCC 0001</strain>
    </source>
</reference>
<keyword evidence="1" id="KW-0812">Transmembrane</keyword>
<gene>
    <name evidence="2" type="ORF">QBZ16_004957</name>
</gene>
<dbReference type="AlphaFoldDB" id="A0AAD9IGU4"/>